<evidence type="ECO:0000313" key="6">
    <source>
        <dbReference type="Proteomes" id="UP000251571"/>
    </source>
</evidence>
<reference evidence="3 5" key="2">
    <citation type="submission" date="2018-03" db="EMBL/GenBank/DDBJ databases">
        <title>Genomic Encyclopedia of Archaeal and Bacterial Type Strains, Phase II (KMG-II): from individual species to whole genera.</title>
        <authorList>
            <person name="Goeker M."/>
        </authorList>
    </citation>
    <scope>NUCLEOTIDE SEQUENCE [LARGE SCALE GENOMIC DNA]</scope>
    <source>
        <strain evidence="3 5">DSM 25227</strain>
    </source>
</reference>
<feature type="compositionally biased region" description="Pro residues" evidence="1">
    <location>
        <begin position="125"/>
        <end position="134"/>
    </location>
</feature>
<sequence>MKILPLFAALALALTPLPARADLDRDDAVKILGGLAALYLLNEAMRRNERRNGREEQSARPARTAQPGQPGETYSHVHADGSGGGWHDHVVGIPHSQQRHGVPEVTRAPLPPPAPLPEVARGPLPEAPLPAPPTRRPVEVKLLPEQCRADVSNAVEIIEGYDAQCLQNAVVLPGSLPPACLIRHPDRTLYEARCLRAEGWTTRLARN</sequence>
<evidence type="ECO:0000256" key="2">
    <source>
        <dbReference type="SAM" id="SignalP"/>
    </source>
</evidence>
<feature type="signal peptide" evidence="2">
    <location>
        <begin position="1"/>
        <end position="21"/>
    </location>
</feature>
<dbReference type="EMBL" id="QGDJ01000006">
    <property type="protein sequence ID" value="PWJ17488.1"/>
    <property type="molecule type" value="Genomic_DNA"/>
</dbReference>
<keyword evidence="2" id="KW-0732">Signal</keyword>
<dbReference type="Proteomes" id="UP000251571">
    <property type="component" value="Unassembled WGS sequence"/>
</dbReference>
<evidence type="ECO:0000256" key="1">
    <source>
        <dbReference type="SAM" id="MobiDB-lite"/>
    </source>
</evidence>
<dbReference type="RefSeq" id="WP_109564918.1">
    <property type="nucleotide sequence ID" value="NZ_QGDJ01000006.1"/>
</dbReference>
<feature type="chain" id="PRO_5036059106" evidence="2">
    <location>
        <begin position="22"/>
        <end position="207"/>
    </location>
</feature>
<evidence type="ECO:0000313" key="3">
    <source>
        <dbReference type="EMBL" id="PWJ17488.1"/>
    </source>
</evidence>
<keyword evidence="5" id="KW-1185">Reference proteome</keyword>
<name>A0A2Y9C822_9RHOB</name>
<dbReference type="AlphaFoldDB" id="A0A2Y9C822"/>
<accession>A0A2Y9C822</accession>
<gene>
    <name evidence="3" type="ORF">BCF38_10698</name>
    <name evidence="4" type="ORF">SAMN05421539_10698</name>
</gene>
<dbReference type="Proteomes" id="UP000245839">
    <property type="component" value="Unassembled WGS sequence"/>
</dbReference>
<evidence type="ECO:0000313" key="5">
    <source>
        <dbReference type="Proteomes" id="UP000245839"/>
    </source>
</evidence>
<protein>
    <submittedName>
        <fullName evidence="4">Uncharacterized protein</fullName>
    </submittedName>
</protein>
<dbReference type="OrthoDB" id="7864148at2"/>
<organism evidence="4 6">
    <name type="scientific">Jannaschia seohaensis</name>
    <dbReference type="NCBI Taxonomy" id="475081"/>
    <lineage>
        <taxon>Bacteria</taxon>
        <taxon>Pseudomonadati</taxon>
        <taxon>Pseudomonadota</taxon>
        <taxon>Alphaproteobacteria</taxon>
        <taxon>Rhodobacterales</taxon>
        <taxon>Roseobacteraceae</taxon>
        <taxon>Jannaschia</taxon>
    </lineage>
</organism>
<proteinExistence type="predicted"/>
<feature type="region of interest" description="Disordered" evidence="1">
    <location>
        <begin position="49"/>
        <end position="134"/>
    </location>
</feature>
<feature type="compositionally biased region" description="Basic and acidic residues" evidence="1">
    <location>
        <begin position="49"/>
        <end position="58"/>
    </location>
</feature>
<dbReference type="EMBL" id="UETC01000006">
    <property type="protein sequence ID" value="SSA47583.1"/>
    <property type="molecule type" value="Genomic_DNA"/>
</dbReference>
<reference evidence="4 6" key="1">
    <citation type="submission" date="2016-10" db="EMBL/GenBank/DDBJ databases">
        <authorList>
            <person name="Cai Z."/>
        </authorList>
    </citation>
    <scope>NUCLEOTIDE SEQUENCE [LARGE SCALE GENOMIC DNA]</scope>
    <source>
        <strain evidence="4 6">DSM 25227</strain>
    </source>
</reference>
<evidence type="ECO:0000313" key="4">
    <source>
        <dbReference type="EMBL" id="SSA47583.1"/>
    </source>
</evidence>